<feature type="region of interest" description="Disordered" evidence="1">
    <location>
        <begin position="70"/>
        <end position="92"/>
    </location>
</feature>
<keyword evidence="2" id="KW-0472">Membrane</keyword>
<accession>A0A2S9X7S5</accession>
<sequence>MKDFFIFIVALAAAVLVWKLLTKWLRAKGHRGIVVVPLGLVVSLLSFFLAAGLMLPDPQKKVEKAEAKAEKVEPEKVAATPEKPVAPPAPAEPAIKDKRLDQLTAADEQVIKDSIKKLQEDEIAEVSFVSPEFVKITYLRKSVWDDKHWVSSFMHDALRLVQKLPQASAPFKFKKVTFLVQTATVDKLGRKGHQLGMAVTYNTEDFNGANWGNMSAWNMADMASEVSFRRLGLESAVEYCKDEDNAKYANVFCRRVVSAVM</sequence>
<gene>
    <name evidence="3" type="ORF">BUE93_04835</name>
</gene>
<keyword evidence="2" id="KW-1133">Transmembrane helix</keyword>
<proteinExistence type="predicted"/>
<evidence type="ECO:0000256" key="1">
    <source>
        <dbReference type="SAM" id="MobiDB-lite"/>
    </source>
</evidence>
<organism evidence="3 4">
    <name type="scientific">Chromobacterium amazonense</name>
    <dbReference type="NCBI Taxonomy" id="1382803"/>
    <lineage>
        <taxon>Bacteria</taxon>
        <taxon>Pseudomonadati</taxon>
        <taxon>Pseudomonadota</taxon>
        <taxon>Betaproteobacteria</taxon>
        <taxon>Neisseriales</taxon>
        <taxon>Chromobacteriaceae</taxon>
        <taxon>Chromobacterium</taxon>
    </lineage>
</organism>
<evidence type="ECO:0000313" key="3">
    <source>
        <dbReference type="EMBL" id="PRP71736.1"/>
    </source>
</evidence>
<comment type="caution">
    <text evidence="3">The sequence shown here is derived from an EMBL/GenBank/DDBJ whole genome shotgun (WGS) entry which is preliminary data.</text>
</comment>
<keyword evidence="2" id="KW-0812">Transmembrane</keyword>
<evidence type="ECO:0000313" key="4">
    <source>
        <dbReference type="Proteomes" id="UP000239469"/>
    </source>
</evidence>
<dbReference type="Proteomes" id="UP000239469">
    <property type="component" value="Unassembled WGS sequence"/>
</dbReference>
<dbReference type="AlphaFoldDB" id="A0A2S9X7S5"/>
<evidence type="ECO:0000256" key="2">
    <source>
        <dbReference type="SAM" id="Phobius"/>
    </source>
</evidence>
<name>A0A2S9X7S5_9NEIS</name>
<feature type="transmembrane region" description="Helical" evidence="2">
    <location>
        <begin position="32"/>
        <end position="55"/>
    </location>
</feature>
<dbReference type="EMBL" id="MTBD01000008">
    <property type="protein sequence ID" value="PRP71736.1"/>
    <property type="molecule type" value="Genomic_DNA"/>
</dbReference>
<protein>
    <submittedName>
        <fullName evidence="3">Uncharacterized protein</fullName>
    </submittedName>
</protein>
<reference evidence="3 4" key="1">
    <citation type="submission" date="2017-01" db="EMBL/GenBank/DDBJ databases">
        <title>New insights into the genetic diversity of Chromobacterium isolated from tropical freshwater lake.</title>
        <authorList>
            <person name="Santos A.B."/>
            <person name="Nascimento A.M."/>
            <person name="Da Silva P.C."/>
        </authorList>
    </citation>
    <scope>NUCLEOTIDE SEQUENCE [LARGE SCALE GENOMIC DNA]</scope>
    <source>
        <strain evidence="3 4">56AF</strain>
    </source>
</reference>